<evidence type="ECO:0000256" key="4">
    <source>
        <dbReference type="ARBA" id="ARBA00023136"/>
    </source>
</evidence>
<feature type="transmembrane region" description="Helical" evidence="5">
    <location>
        <begin position="159"/>
        <end position="180"/>
    </location>
</feature>
<dbReference type="AlphaFoldDB" id="A0A841BZI6"/>
<keyword evidence="4 5" id="KW-0472">Membrane</keyword>
<feature type="transmembrane region" description="Helical" evidence="5">
    <location>
        <begin position="200"/>
        <end position="220"/>
    </location>
</feature>
<dbReference type="InterPro" id="IPR004841">
    <property type="entry name" value="AA-permease/SLC12A_dom"/>
</dbReference>
<dbReference type="Proteomes" id="UP000587527">
    <property type="component" value="Unassembled WGS sequence"/>
</dbReference>
<gene>
    <name evidence="7" type="ORF">F4553_006342</name>
</gene>
<dbReference type="PANTHER" id="PTHR42770">
    <property type="entry name" value="AMINO ACID TRANSPORTER-RELATED"/>
    <property type="match status" value="1"/>
</dbReference>
<dbReference type="Gene3D" id="1.20.1740.10">
    <property type="entry name" value="Amino acid/polyamine transporter I"/>
    <property type="match status" value="1"/>
</dbReference>
<protein>
    <submittedName>
        <fullName evidence="7">Amino acid transporter</fullName>
    </submittedName>
</protein>
<evidence type="ECO:0000256" key="5">
    <source>
        <dbReference type="SAM" id="Phobius"/>
    </source>
</evidence>
<evidence type="ECO:0000313" key="8">
    <source>
        <dbReference type="Proteomes" id="UP000587527"/>
    </source>
</evidence>
<feature type="domain" description="Amino acid permease/ SLC12A" evidence="6">
    <location>
        <begin position="35"/>
        <end position="396"/>
    </location>
</feature>
<keyword evidence="3 5" id="KW-1133">Transmembrane helix</keyword>
<feature type="transmembrane region" description="Helical" evidence="5">
    <location>
        <begin position="365"/>
        <end position="393"/>
    </location>
</feature>
<feature type="transmembrane region" description="Helical" evidence="5">
    <location>
        <begin position="91"/>
        <end position="117"/>
    </location>
</feature>
<sequence length="459" mass="47994">MSDDVLGRFGYQQELRRGVGLADLVFYGLIFMVPIAPFAIFGTVFAASGGMPVLAYAVGLVALLLTAASYTQMLRAFPLAGSVYSYAGRSIGASAGFLTGWAIFLDYILVPSLLYLIAATAMHAAVPSIPVWLWLIGFVLANTLINLRGIRMTALFTKVMIVGELIVLAVFLGIGIWALADGRGHGWSLTPLFNSETFTWPIILGAVSVAVLSFLGFDGISMLAEEARGGAAQVGKAIKLALILAGVLFIVQVWVASLLVADPAALLAAGDPDGTAFYDAAAQTGVSWLADLTSTATAIAWGLADTLVAQVAVSRLLYAMARDRQLPRFLATVSMKRGVPANATLLVAALSTVVGVWMSTRADGIGLLVGLVNMGAMVAFVVLHLSVIVHYLIRNRSGNLLAHLVLPLAGIGVLVMVIVNAGVWAQALGAVWLILGVVALIGMTLAGRSPTLAGMSRAE</sequence>
<keyword evidence="2 5" id="KW-0812">Transmembrane</keyword>
<dbReference type="InterPro" id="IPR050367">
    <property type="entry name" value="APC_superfamily"/>
</dbReference>
<keyword evidence="8" id="KW-1185">Reference proteome</keyword>
<feature type="transmembrane region" description="Helical" evidence="5">
    <location>
        <begin position="339"/>
        <end position="359"/>
    </location>
</feature>
<evidence type="ECO:0000256" key="3">
    <source>
        <dbReference type="ARBA" id="ARBA00022989"/>
    </source>
</evidence>
<comment type="caution">
    <text evidence="7">The sequence shown here is derived from an EMBL/GenBank/DDBJ whole genome shotgun (WGS) entry which is preliminary data.</text>
</comment>
<comment type="subcellular location">
    <subcellularLocation>
        <location evidence="1">Membrane</location>
        <topology evidence="1">Multi-pass membrane protein</topology>
    </subcellularLocation>
</comment>
<feature type="transmembrane region" description="Helical" evidence="5">
    <location>
        <begin position="427"/>
        <end position="447"/>
    </location>
</feature>
<feature type="transmembrane region" description="Helical" evidence="5">
    <location>
        <begin position="400"/>
        <end position="421"/>
    </location>
</feature>
<feature type="transmembrane region" description="Helical" evidence="5">
    <location>
        <begin position="53"/>
        <end position="70"/>
    </location>
</feature>
<dbReference type="EMBL" id="JACHMN010000003">
    <property type="protein sequence ID" value="MBB5872908.1"/>
    <property type="molecule type" value="Genomic_DNA"/>
</dbReference>
<dbReference type="GO" id="GO:0016020">
    <property type="term" value="C:membrane"/>
    <property type="evidence" value="ECO:0007669"/>
    <property type="project" value="UniProtKB-SubCell"/>
</dbReference>
<dbReference type="RefSeq" id="WP_312875457.1">
    <property type="nucleotide sequence ID" value="NZ_JACHMN010000003.1"/>
</dbReference>
<dbReference type="Pfam" id="PF00324">
    <property type="entry name" value="AA_permease"/>
    <property type="match status" value="1"/>
</dbReference>
<accession>A0A841BZI6</accession>
<evidence type="ECO:0000256" key="1">
    <source>
        <dbReference type="ARBA" id="ARBA00004141"/>
    </source>
</evidence>
<feature type="transmembrane region" description="Helical" evidence="5">
    <location>
        <begin position="129"/>
        <end position="147"/>
    </location>
</feature>
<evidence type="ECO:0000256" key="2">
    <source>
        <dbReference type="ARBA" id="ARBA00022692"/>
    </source>
</evidence>
<evidence type="ECO:0000259" key="6">
    <source>
        <dbReference type="Pfam" id="PF00324"/>
    </source>
</evidence>
<feature type="transmembrane region" description="Helical" evidence="5">
    <location>
        <begin position="298"/>
        <end position="318"/>
    </location>
</feature>
<dbReference type="PANTHER" id="PTHR42770:SF16">
    <property type="entry name" value="AMINO ACID PERMEASE"/>
    <property type="match status" value="1"/>
</dbReference>
<dbReference type="PIRSF" id="PIRSF006060">
    <property type="entry name" value="AA_transporter"/>
    <property type="match status" value="1"/>
</dbReference>
<feature type="transmembrane region" description="Helical" evidence="5">
    <location>
        <begin position="21"/>
        <end position="47"/>
    </location>
</feature>
<name>A0A841BZI6_9ACTN</name>
<feature type="transmembrane region" description="Helical" evidence="5">
    <location>
        <begin position="240"/>
        <end position="261"/>
    </location>
</feature>
<evidence type="ECO:0000313" key="7">
    <source>
        <dbReference type="EMBL" id="MBB5872908.1"/>
    </source>
</evidence>
<reference evidence="7 8" key="1">
    <citation type="submission" date="2020-08" db="EMBL/GenBank/DDBJ databases">
        <title>Sequencing the genomes of 1000 actinobacteria strains.</title>
        <authorList>
            <person name="Klenk H.-P."/>
        </authorList>
    </citation>
    <scope>NUCLEOTIDE SEQUENCE [LARGE SCALE GENOMIC DNA]</scope>
    <source>
        <strain evidence="7 8">DSM 45362</strain>
    </source>
</reference>
<organism evidence="7 8">
    <name type="scientific">Allocatelliglobosispora scoriae</name>
    <dbReference type="NCBI Taxonomy" id="643052"/>
    <lineage>
        <taxon>Bacteria</taxon>
        <taxon>Bacillati</taxon>
        <taxon>Actinomycetota</taxon>
        <taxon>Actinomycetes</taxon>
        <taxon>Micromonosporales</taxon>
        <taxon>Micromonosporaceae</taxon>
        <taxon>Allocatelliglobosispora</taxon>
    </lineage>
</organism>
<dbReference type="GO" id="GO:0055085">
    <property type="term" value="P:transmembrane transport"/>
    <property type="evidence" value="ECO:0007669"/>
    <property type="project" value="InterPro"/>
</dbReference>
<proteinExistence type="predicted"/>